<keyword evidence="1" id="KW-0175">Coiled coil</keyword>
<name>A0A9P1IDI6_9PELO</name>
<dbReference type="OrthoDB" id="5806483at2759"/>
<evidence type="ECO:0000256" key="1">
    <source>
        <dbReference type="SAM" id="Coils"/>
    </source>
</evidence>
<comment type="caution">
    <text evidence="2">The sequence shown here is derived from an EMBL/GenBank/DDBJ whole genome shotgun (WGS) entry which is preliminary data.</text>
</comment>
<feature type="coiled-coil region" evidence="1">
    <location>
        <begin position="34"/>
        <end position="61"/>
    </location>
</feature>
<evidence type="ECO:0000313" key="2">
    <source>
        <dbReference type="EMBL" id="CAI5443189.1"/>
    </source>
</evidence>
<sequence length="250" mass="28561">MLKFQAYSNNVIEVLQTIGNNAVAHTSILGDRAIDIAISNIDEYLQMLKNIRNEANNTQIANPTVSPQHFNDSMLIHRTRLSRSSKSRLNVMRTSPENHQNCRQTLQFSPMEIDRNATMIHVTPVSAHEQSTLIDPTIAMDESTNERGFLADVSSLNGTVRSRQPSFNFDSISPVRRGFEFEHEAPIFTEMLRNHAGKDQSIIVIEQTPKPRSKLIDETPKNLWNVKLRTGSNRKISEEIRREIQRQLDE</sequence>
<protein>
    <submittedName>
        <fullName evidence="2">Uncharacterized protein</fullName>
    </submittedName>
</protein>
<reference evidence="2" key="1">
    <citation type="submission" date="2022-11" db="EMBL/GenBank/DDBJ databases">
        <authorList>
            <person name="Kikuchi T."/>
        </authorList>
    </citation>
    <scope>NUCLEOTIDE SEQUENCE</scope>
    <source>
        <strain evidence="2">PS1010</strain>
    </source>
</reference>
<organism evidence="2 3">
    <name type="scientific">Caenorhabditis angaria</name>
    <dbReference type="NCBI Taxonomy" id="860376"/>
    <lineage>
        <taxon>Eukaryota</taxon>
        <taxon>Metazoa</taxon>
        <taxon>Ecdysozoa</taxon>
        <taxon>Nematoda</taxon>
        <taxon>Chromadorea</taxon>
        <taxon>Rhabditida</taxon>
        <taxon>Rhabditina</taxon>
        <taxon>Rhabditomorpha</taxon>
        <taxon>Rhabditoidea</taxon>
        <taxon>Rhabditidae</taxon>
        <taxon>Peloderinae</taxon>
        <taxon>Caenorhabditis</taxon>
    </lineage>
</organism>
<dbReference type="AlphaFoldDB" id="A0A9P1IDI6"/>
<dbReference type="EMBL" id="CANHGI010000002">
    <property type="protein sequence ID" value="CAI5443189.1"/>
    <property type="molecule type" value="Genomic_DNA"/>
</dbReference>
<dbReference type="Proteomes" id="UP001152747">
    <property type="component" value="Unassembled WGS sequence"/>
</dbReference>
<accession>A0A9P1IDI6</accession>
<gene>
    <name evidence="2" type="ORF">CAMP_LOCUS5826</name>
</gene>
<proteinExistence type="predicted"/>
<keyword evidence="3" id="KW-1185">Reference proteome</keyword>
<evidence type="ECO:0000313" key="3">
    <source>
        <dbReference type="Proteomes" id="UP001152747"/>
    </source>
</evidence>